<gene>
    <name evidence="4" type="ORF">LTRI10_LOCUS5723</name>
</gene>
<evidence type="ECO:0000313" key="5">
    <source>
        <dbReference type="Proteomes" id="UP001497516"/>
    </source>
</evidence>
<dbReference type="GO" id="GO:0006631">
    <property type="term" value="P:fatty acid metabolic process"/>
    <property type="evidence" value="ECO:0007669"/>
    <property type="project" value="TreeGrafter"/>
</dbReference>
<dbReference type="Proteomes" id="UP001497516">
    <property type="component" value="Chromosome 1"/>
</dbReference>
<reference evidence="4 5" key="1">
    <citation type="submission" date="2024-04" db="EMBL/GenBank/DDBJ databases">
        <authorList>
            <person name="Fracassetti M."/>
        </authorList>
    </citation>
    <scope>NUCLEOTIDE SEQUENCE [LARGE SCALE GENOMIC DNA]</scope>
</reference>
<dbReference type="GO" id="GO:0005504">
    <property type="term" value="F:fatty acid binding"/>
    <property type="evidence" value="ECO:0007669"/>
    <property type="project" value="TreeGrafter"/>
</dbReference>
<keyword evidence="5" id="KW-1185">Reference proteome</keyword>
<dbReference type="InterPro" id="IPR016088">
    <property type="entry name" value="Chalcone_isomerase_3-sand"/>
</dbReference>
<evidence type="ECO:0000256" key="2">
    <source>
        <dbReference type="SAM" id="MobiDB-lite"/>
    </source>
</evidence>
<dbReference type="GO" id="GO:0016872">
    <property type="term" value="F:intramolecular lyase activity"/>
    <property type="evidence" value="ECO:0007669"/>
    <property type="project" value="InterPro"/>
</dbReference>
<dbReference type="PANTHER" id="PTHR47589:SF4">
    <property type="entry name" value="FATTY-ACID-BINDING PROTEIN 1-LIKE"/>
    <property type="match status" value="1"/>
</dbReference>
<organism evidence="4 5">
    <name type="scientific">Linum trigynum</name>
    <dbReference type="NCBI Taxonomy" id="586398"/>
    <lineage>
        <taxon>Eukaryota</taxon>
        <taxon>Viridiplantae</taxon>
        <taxon>Streptophyta</taxon>
        <taxon>Embryophyta</taxon>
        <taxon>Tracheophyta</taxon>
        <taxon>Spermatophyta</taxon>
        <taxon>Magnoliopsida</taxon>
        <taxon>eudicotyledons</taxon>
        <taxon>Gunneridae</taxon>
        <taxon>Pentapetalae</taxon>
        <taxon>rosids</taxon>
        <taxon>fabids</taxon>
        <taxon>Malpighiales</taxon>
        <taxon>Linaceae</taxon>
        <taxon>Linum</taxon>
    </lineage>
</organism>
<dbReference type="InterPro" id="IPR044228">
    <property type="entry name" value="FAP1"/>
</dbReference>
<dbReference type="InterPro" id="IPR036298">
    <property type="entry name" value="Chalcone_isomerase_sf"/>
</dbReference>
<evidence type="ECO:0000259" key="3">
    <source>
        <dbReference type="Pfam" id="PF16036"/>
    </source>
</evidence>
<dbReference type="PANTHER" id="PTHR47589">
    <property type="entry name" value="FATTY-ACID-BINDING PROTEIN 1"/>
    <property type="match status" value="1"/>
</dbReference>
<dbReference type="Gene3D" id="3.50.70.10">
    <property type="match status" value="1"/>
</dbReference>
<accession>A0AAV2CR47</accession>
<feature type="compositionally biased region" description="Polar residues" evidence="2">
    <location>
        <begin position="7"/>
        <end position="17"/>
    </location>
</feature>
<dbReference type="GO" id="GO:0009570">
    <property type="term" value="C:chloroplast stroma"/>
    <property type="evidence" value="ECO:0007669"/>
    <property type="project" value="TreeGrafter"/>
</dbReference>
<evidence type="ECO:0000256" key="1">
    <source>
        <dbReference type="ARBA" id="ARBA00007166"/>
    </source>
</evidence>
<dbReference type="SUPFAM" id="SSF54626">
    <property type="entry name" value="Chalcone isomerase"/>
    <property type="match status" value="1"/>
</dbReference>
<feature type="domain" description="Chalcone isomerase" evidence="3">
    <location>
        <begin position="128"/>
        <end position="249"/>
    </location>
</feature>
<name>A0AAV2CR47_9ROSI</name>
<comment type="similarity">
    <text evidence="1">Belongs to the chalcone isomerase family.</text>
</comment>
<evidence type="ECO:0000313" key="4">
    <source>
        <dbReference type="EMBL" id="CAL1358141.1"/>
    </source>
</evidence>
<dbReference type="InterPro" id="IPR016087">
    <property type="entry name" value="Chalcone_isomerase"/>
</dbReference>
<dbReference type="InterPro" id="IPR016089">
    <property type="entry name" value="Chalcone_isomerase_bundle_sf"/>
</dbReference>
<dbReference type="AlphaFoldDB" id="A0AAV2CR47"/>
<sequence>MAAIAENNVNADNQHTTPPLEKKLNGMKLKDETKVAAETLDQAKKQEEVAAAAAAEEEVAVEVEPKTGISFPVKLADGKELMTVGLRKKSMLGMGIKIYGFGMYYDKEKLKENLKTKIDSKASTKPTKEMYQAVIDSDSAMTVRLVIVFSSLTMNMVKKNFDEGLGASIKKLTGGKKNDDLANKVMGAASDGIKLSSGSVIEISRLPENVLQTKVVDEVISKVDSELLCRAYVNMYLGDDPLDKEAKEKFGMQLLNYVLKNLETPHQTRIETHNQ</sequence>
<dbReference type="Pfam" id="PF16036">
    <property type="entry name" value="Chalcone_3"/>
    <property type="match status" value="1"/>
</dbReference>
<dbReference type="EMBL" id="OZ034813">
    <property type="protein sequence ID" value="CAL1358141.1"/>
    <property type="molecule type" value="Genomic_DNA"/>
</dbReference>
<proteinExistence type="inferred from homology"/>
<dbReference type="Gene3D" id="1.10.890.20">
    <property type="match status" value="1"/>
</dbReference>
<feature type="region of interest" description="Disordered" evidence="2">
    <location>
        <begin position="1"/>
        <end position="22"/>
    </location>
</feature>
<protein>
    <recommendedName>
        <fullName evidence="3">Chalcone isomerase domain-containing protein</fullName>
    </recommendedName>
</protein>